<gene>
    <name evidence="10" type="primary">mansc1</name>
</gene>
<accession>A0A9F7RW19</accession>
<evidence type="ECO:0000313" key="9">
    <source>
        <dbReference type="Proteomes" id="UP000221080"/>
    </source>
</evidence>
<dbReference type="GeneID" id="108279867"/>
<keyword evidence="6" id="KW-0812">Transmembrane</keyword>
<keyword evidence="4" id="KW-0325">Glycoprotein</keyword>
<evidence type="ECO:0000256" key="3">
    <source>
        <dbReference type="ARBA" id="ARBA00023136"/>
    </source>
</evidence>
<feature type="domain" description="MANSC" evidence="8">
    <location>
        <begin position="40"/>
        <end position="123"/>
    </location>
</feature>
<dbReference type="PROSITE" id="PS50986">
    <property type="entry name" value="MANSC"/>
    <property type="match status" value="1"/>
</dbReference>
<evidence type="ECO:0000256" key="1">
    <source>
        <dbReference type="ARBA" id="ARBA00004370"/>
    </source>
</evidence>
<dbReference type="GO" id="GO:0016020">
    <property type="term" value="C:membrane"/>
    <property type="evidence" value="ECO:0007669"/>
    <property type="project" value="UniProtKB-SubCell"/>
</dbReference>
<feature type="transmembrane region" description="Helical" evidence="6">
    <location>
        <begin position="439"/>
        <end position="458"/>
    </location>
</feature>
<evidence type="ECO:0000259" key="8">
    <source>
        <dbReference type="PROSITE" id="PS50986"/>
    </source>
</evidence>
<dbReference type="InterPro" id="IPR011106">
    <property type="entry name" value="MANSC_N"/>
</dbReference>
<name>A0A9F7RW19_ICTPU</name>
<feature type="region of interest" description="Disordered" evidence="5">
    <location>
        <begin position="154"/>
        <end position="193"/>
    </location>
</feature>
<evidence type="ECO:0000256" key="4">
    <source>
        <dbReference type="ARBA" id="ARBA00023180"/>
    </source>
</evidence>
<feature type="region of interest" description="Disordered" evidence="5">
    <location>
        <begin position="217"/>
        <end position="395"/>
    </location>
</feature>
<evidence type="ECO:0000256" key="2">
    <source>
        <dbReference type="ARBA" id="ARBA00022729"/>
    </source>
</evidence>
<proteinExistence type="predicted"/>
<dbReference type="AlphaFoldDB" id="A0A9F7RW19"/>
<protein>
    <submittedName>
        <fullName evidence="10">MANSC domain-containing protein 1</fullName>
    </submittedName>
</protein>
<reference evidence="9" key="1">
    <citation type="journal article" date="2016" name="Nat. Commun.">
        <title>The channel catfish genome sequence provides insights into the evolution of scale formation in teleosts.</title>
        <authorList>
            <person name="Liu Z."/>
            <person name="Liu S."/>
            <person name="Yao J."/>
            <person name="Bao L."/>
            <person name="Zhang J."/>
            <person name="Li Y."/>
            <person name="Jiang C."/>
            <person name="Sun L."/>
            <person name="Wang R."/>
            <person name="Zhang Y."/>
            <person name="Zhou T."/>
            <person name="Zeng Q."/>
            <person name="Fu Q."/>
            <person name="Gao S."/>
            <person name="Li N."/>
            <person name="Koren S."/>
            <person name="Jiang Y."/>
            <person name="Zimin A."/>
            <person name="Xu P."/>
            <person name="Phillippy A.M."/>
            <person name="Geng X."/>
            <person name="Song L."/>
            <person name="Sun F."/>
            <person name="Li C."/>
            <person name="Wang X."/>
            <person name="Chen A."/>
            <person name="Jin Y."/>
            <person name="Yuan Z."/>
            <person name="Yang Y."/>
            <person name="Tan S."/>
            <person name="Peatman E."/>
            <person name="Lu J."/>
            <person name="Qin Z."/>
            <person name="Dunham R."/>
            <person name="Li Z."/>
            <person name="Sonstegard T."/>
            <person name="Feng J."/>
            <person name="Danzmann R.G."/>
            <person name="Schroeder S."/>
            <person name="Scheffler B."/>
            <person name="Duke M.V."/>
            <person name="Ballard L."/>
            <person name="Kucuktas H."/>
            <person name="Kaltenboeck L."/>
            <person name="Liu H."/>
            <person name="Armbruster J."/>
            <person name="Xie Y."/>
            <person name="Kirby M.L."/>
            <person name="Tian Y."/>
            <person name="Flanagan M.E."/>
            <person name="Mu W."/>
            <person name="Waldbieser G.C."/>
        </authorList>
    </citation>
    <scope>NUCLEOTIDE SEQUENCE [LARGE SCALE GENOMIC DNA]</scope>
    <source>
        <strain evidence="9">SDA103</strain>
    </source>
</reference>
<dbReference type="RefSeq" id="XP_053544343.1">
    <property type="nucleotide sequence ID" value="XM_053688368.1"/>
</dbReference>
<keyword evidence="9" id="KW-1185">Reference proteome</keyword>
<evidence type="ECO:0000313" key="10">
    <source>
        <dbReference type="RefSeq" id="XP_053544343.1"/>
    </source>
</evidence>
<dbReference type="SMART" id="SM00765">
    <property type="entry name" value="MANEC"/>
    <property type="match status" value="1"/>
</dbReference>
<evidence type="ECO:0000256" key="6">
    <source>
        <dbReference type="SAM" id="Phobius"/>
    </source>
</evidence>
<feature type="signal peptide" evidence="7">
    <location>
        <begin position="1"/>
        <end position="30"/>
    </location>
</feature>
<keyword evidence="2 7" id="KW-0732">Signal</keyword>
<sequence length="482" mass="51735">MFPAHRRSFRAAKLLLGALIFLRACSCALGSSGETCYSRQHRDTIVNVHKALDHQKTVMDVRKKEAERDCILACCSVELKPGIKCNMVVYKPSGQDGSENCYLFHCETEQDCPLMSATPGTNTYDIFKGLTHPLAKEKERVPTMPITVAKQLTTTQSTSTTMKPTTTTTTTQPTTATSTTQSSTTTPPTTATTSTIAPTELAIILLTMPVEIMPTTTSTTTTTTQSTITTTKVPATTSTTTTTHPVQPQPLPNPIRPSKKQIRPAKKPEPHGKSIAKVGEIPTLQKQATQKTMIPTTATTSTTTTTTTTPTTTTTTTPPTTTTTTPSTTTTTTAPTTTTTTPPTTTTTTPSTTTTTTPPTTTTTTPPTTTTTTSSTTTTTTPTTTTTTTTSTTTIERTTIVVVEMENDVKNGDSGPDPPAVSSASDKAKESHLMWKNSLALLVVLTLIILTFVVAIVGRRAMESFDRRHYTRLELNDLHYEI</sequence>
<dbReference type="OrthoDB" id="10071013at2759"/>
<dbReference type="CTD" id="54682"/>
<keyword evidence="6" id="KW-1133">Transmembrane helix</keyword>
<keyword evidence="3 6" id="KW-0472">Membrane</keyword>
<feature type="chain" id="PRO_5039925194" evidence="7">
    <location>
        <begin position="31"/>
        <end position="482"/>
    </location>
</feature>
<comment type="subcellular location">
    <subcellularLocation>
        <location evidence="1">Membrane</location>
    </subcellularLocation>
</comment>
<reference evidence="10" key="2">
    <citation type="submission" date="2025-08" db="UniProtKB">
        <authorList>
            <consortium name="RefSeq"/>
        </authorList>
    </citation>
    <scope>IDENTIFICATION</scope>
    <source>
        <tissue evidence="10">Blood</tissue>
    </source>
</reference>
<evidence type="ECO:0000256" key="5">
    <source>
        <dbReference type="SAM" id="MobiDB-lite"/>
    </source>
</evidence>
<feature type="compositionally biased region" description="Low complexity" evidence="5">
    <location>
        <begin position="295"/>
        <end position="394"/>
    </location>
</feature>
<feature type="compositionally biased region" description="Polar residues" evidence="5">
    <location>
        <begin position="284"/>
        <end position="294"/>
    </location>
</feature>
<organism evidence="9 10">
    <name type="scientific">Ictalurus punctatus</name>
    <name type="common">Channel catfish</name>
    <name type="synonym">Silurus punctatus</name>
    <dbReference type="NCBI Taxonomy" id="7998"/>
    <lineage>
        <taxon>Eukaryota</taxon>
        <taxon>Metazoa</taxon>
        <taxon>Chordata</taxon>
        <taxon>Craniata</taxon>
        <taxon>Vertebrata</taxon>
        <taxon>Euteleostomi</taxon>
        <taxon>Actinopterygii</taxon>
        <taxon>Neopterygii</taxon>
        <taxon>Teleostei</taxon>
        <taxon>Ostariophysi</taxon>
        <taxon>Siluriformes</taxon>
        <taxon>Ictaluridae</taxon>
        <taxon>Ictalurus</taxon>
    </lineage>
</organism>
<dbReference type="Proteomes" id="UP000221080">
    <property type="component" value="Chromosome 19"/>
</dbReference>
<dbReference type="KEGG" id="ipu:108279867"/>
<dbReference type="InterPro" id="IPR013980">
    <property type="entry name" value="MANSC_dom"/>
</dbReference>
<feature type="compositionally biased region" description="Low complexity" evidence="5">
    <location>
        <begin position="217"/>
        <end position="243"/>
    </location>
</feature>
<dbReference type="Pfam" id="PF07502">
    <property type="entry name" value="MANEC"/>
    <property type="match status" value="1"/>
</dbReference>
<evidence type="ECO:0000256" key="7">
    <source>
        <dbReference type="SAM" id="SignalP"/>
    </source>
</evidence>